<name>A0A087B3N6_9BIFI</name>
<dbReference type="PANTHER" id="PTHR43235:SF1">
    <property type="entry name" value="GLUTAMINE AMIDOTRANSFERASE PB2B2.05-RELATED"/>
    <property type="match status" value="1"/>
</dbReference>
<dbReference type="OrthoDB" id="9813383at2"/>
<accession>A0A087B3N6</accession>
<comment type="caution">
    <text evidence="1">The sequence shown here is derived from an EMBL/GenBank/DDBJ whole genome shotgun (WGS) entry which is preliminary data.</text>
</comment>
<dbReference type="Pfam" id="PF07722">
    <property type="entry name" value="Peptidase_C26"/>
    <property type="match status" value="1"/>
</dbReference>
<dbReference type="RefSeq" id="WP_033516644.1">
    <property type="nucleotide sequence ID" value="NZ_JGYV01000001.1"/>
</dbReference>
<dbReference type="EC" id="3.5.1.94" evidence="1"/>
<sequence length="237" mass="25419">MKPSIAILPLVDTDRDSYWMLPGYMDGLMEAGALPQMMPLTVDAADIDAYLQHADGVLLPGGHDLDPALYGAVRHGACGETCGPLDGMTRIVFGRALELDLPVLGICRGLQAINVLCGGTLYQDLPSQHASAVDHHMAAPYDRVQHEVRLVEGSPLQRLLGTATLGVNSYHHQGIALLGEGLEAMATAPDGLVEAIRRPSSRFVWGVQWHPEFSYRKDAASRCILGAFVQAAAGTVR</sequence>
<keyword evidence="1" id="KW-0378">Hydrolase</keyword>
<dbReference type="InterPro" id="IPR044668">
    <property type="entry name" value="PuuD-like"/>
</dbReference>
<dbReference type="eggNOG" id="COG2071">
    <property type="taxonomic scope" value="Bacteria"/>
</dbReference>
<gene>
    <name evidence="1" type="ORF">BCUN_0131</name>
</gene>
<dbReference type="PANTHER" id="PTHR43235">
    <property type="entry name" value="GLUTAMINE AMIDOTRANSFERASE PB2B2.05-RELATED"/>
    <property type="match status" value="1"/>
</dbReference>
<dbReference type="GO" id="GO:0033969">
    <property type="term" value="F:gamma-glutamyl-gamma-aminobutyrate hydrolase activity"/>
    <property type="evidence" value="ECO:0007669"/>
    <property type="project" value="UniProtKB-EC"/>
</dbReference>
<dbReference type="CDD" id="cd01745">
    <property type="entry name" value="GATase1_2"/>
    <property type="match status" value="1"/>
</dbReference>
<dbReference type="InterPro" id="IPR011697">
    <property type="entry name" value="Peptidase_C26"/>
</dbReference>
<keyword evidence="2" id="KW-1185">Reference proteome</keyword>
<dbReference type="EMBL" id="JGYV01000001">
    <property type="protein sequence ID" value="KFI65636.1"/>
    <property type="molecule type" value="Genomic_DNA"/>
</dbReference>
<dbReference type="GO" id="GO:0016740">
    <property type="term" value="F:transferase activity"/>
    <property type="evidence" value="ECO:0007669"/>
    <property type="project" value="UniProtKB-KW"/>
</dbReference>
<dbReference type="STRING" id="1688.BCUN_0131"/>
<dbReference type="PROSITE" id="PS51273">
    <property type="entry name" value="GATASE_TYPE_1"/>
    <property type="match status" value="1"/>
</dbReference>
<evidence type="ECO:0000313" key="2">
    <source>
        <dbReference type="Proteomes" id="UP000029067"/>
    </source>
</evidence>
<keyword evidence="1" id="KW-0315">Glutamine amidotransferase</keyword>
<dbReference type="InterPro" id="IPR029062">
    <property type="entry name" value="Class_I_gatase-like"/>
</dbReference>
<protein>
    <submittedName>
        <fullName evidence="1">Glutamine amidotransferase class-I domain protein</fullName>
        <ecNumber evidence="1">3.5.1.94</ecNumber>
    </submittedName>
</protein>
<keyword evidence="1" id="KW-0808">Transferase</keyword>
<evidence type="ECO:0000313" key="1">
    <source>
        <dbReference type="EMBL" id="KFI65636.1"/>
    </source>
</evidence>
<proteinExistence type="predicted"/>
<dbReference type="Proteomes" id="UP000029067">
    <property type="component" value="Unassembled WGS sequence"/>
</dbReference>
<dbReference type="Gene3D" id="3.40.50.880">
    <property type="match status" value="1"/>
</dbReference>
<reference evidence="1 2" key="1">
    <citation type="submission" date="2014-03" db="EMBL/GenBank/DDBJ databases">
        <title>Genomics of Bifidobacteria.</title>
        <authorList>
            <person name="Ventura M."/>
            <person name="Milani C."/>
            <person name="Lugli G.A."/>
        </authorList>
    </citation>
    <scope>NUCLEOTIDE SEQUENCE [LARGE SCALE GENOMIC DNA]</scope>
    <source>
        <strain evidence="1 2">LMG 10738</strain>
    </source>
</reference>
<organism evidence="1 2">
    <name type="scientific">Bifidobacterium cuniculi</name>
    <dbReference type="NCBI Taxonomy" id="1688"/>
    <lineage>
        <taxon>Bacteria</taxon>
        <taxon>Bacillati</taxon>
        <taxon>Actinomycetota</taxon>
        <taxon>Actinomycetes</taxon>
        <taxon>Bifidobacteriales</taxon>
        <taxon>Bifidobacteriaceae</taxon>
        <taxon>Bifidobacterium</taxon>
    </lineage>
</organism>
<dbReference type="SUPFAM" id="SSF52317">
    <property type="entry name" value="Class I glutamine amidotransferase-like"/>
    <property type="match status" value="1"/>
</dbReference>
<dbReference type="GO" id="GO:0005829">
    <property type="term" value="C:cytosol"/>
    <property type="evidence" value="ECO:0007669"/>
    <property type="project" value="TreeGrafter"/>
</dbReference>
<dbReference type="AlphaFoldDB" id="A0A087B3N6"/>